<dbReference type="Pfam" id="PF01522">
    <property type="entry name" value="Polysacc_deac_1"/>
    <property type="match status" value="1"/>
</dbReference>
<dbReference type="InterPro" id="IPR002509">
    <property type="entry name" value="NODB_dom"/>
</dbReference>
<gene>
    <name evidence="2" type="ORF">METZ01_LOCUS122237</name>
</gene>
<accession>A0A381XYT4</accession>
<dbReference type="AlphaFoldDB" id="A0A381XYT4"/>
<organism evidence="2">
    <name type="scientific">marine metagenome</name>
    <dbReference type="NCBI Taxonomy" id="408172"/>
    <lineage>
        <taxon>unclassified sequences</taxon>
        <taxon>metagenomes</taxon>
        <taxon>ecological metagenomes</taxon>
    </lineage>
</organism>
<name>A0A381XYT4_9ZZZZ</name>
<sequence>VADDRSGSGGVAAVWPDGGRLALSVVVNVEEGAERSVADGDSTPEPVDELGVVLKGPLRNYPNESNYQYGIKAGAPRVLSVLEAYGVSATFTCAALSLERAPELARQIVSAGHEVCAHGWRWTYQHRMTEADERVFIGRARDSIEKTCGSRPLGWLSRYLTTENTPRLLAEAGFIYHMDDYSDDRPFWDCSGVNPMLVLPYAVDTNDMKLWNSPAYQPSDWLQYAIDTFDCLYEEGQMEPRMMSLGLHLRVIGRPGRIGALRRFLDHVRNHEGVWLARRIDIARWWKDNHPCESS</sequence>
<evidence type="ECO:0000259" key="1">
    <source>
        <dbReference type="PROSITE" id="PS51677"/>
    </source>
</evidence>
<dbReference type="GO" id="GO:0005975">
    <property type="term" value="P:carbohydrate metabolic process"/>
    <property type="evidence" value="ECO:0007669"/>
    <property type="project" value="InterPro"/>
</dbReference>
<dbReference type="InterPro" id="IPR011330">
    <property type="entry name" value="Glyco_hydro/deAcase_b/a-brl"/>
</dbReference>
<dbReference type="Gene3D" id="3.20.20.370">
    <property type="entry name" value="Glycoside hydrolase/deacetylase"/>
    <property type="match status" value="1"/>
</dbReference>
<evidence type="ECO:0000313" key="2">
    <source>
        <dbReference type="EMBL" id="SVA69383.1"/>
    </source>
</evidence>
<protein>
    <recommendedName>
        <fullName evidence="1">NodB homology domain-containing protein</fullName>
    </recommendedName>
</protein>
<proteinExistence type="predicted"/>
<dbReference type="SUPFAM" id="SSF88713">
    <property type="entry name" value="Glycoside hydrolase/deacetylase"/>
    <property type="match status" value="1"/>
</dbReference>
<dbReference type="PROSITE" id="PS51677">
    <property type="entry name" value="NODB"/>
    <property type="match status" value="1"/>
</dbReference>
<feature type="domain" description="NodB homology" evidence="1">
    <location>
        <begin position="61"/>
        <end position="277"/>
    </location>
</feature>
<dbReference type="PANTHER" id="PTHR43123">
    <property type="entry name" value="POLYSACCHARIDE DEACETYLASE-RELATED"/>
    <property type="match status" value="1"/>
</dbReference>
<reference evidence="2" key="1">
    <citation type="submission" date="2018-05" db="EMBL/GenBank/DDBJ databases">
        <authorList>
            <person name="Lanie J.A."/>
            <person name="Ng W.-L."/>
            <person name="Kazmierczak K.M."/>
            <person name="Andrzejewski T.M."/>
            <person name="Davidsen T.M."/>
            <person name="Wayne K.J."/>
            <person name="Tettelin H."/>
            <person name="Glass J.I."/>
            <person name="Rusch D."/>
            <person name="Podicherti R."/>
            <person name="Tsui H.-C.T."/>
            <person name="Winkler M.E."/>
        </authorList>
    </citation>
    <scope>NUCLEOTIDE SEQUENCE</scope>
</reference>
<dbReference type="GO" id="GO:0016810">
    <property type="term" value="F:hydrolase activity, acting on carbon-nitrogen (but not peptide) bonds"/>
    <property type="evidence" value="ECO:0007669"/>
    <property type="project" value="InterPro"/>
</dbReference>
<feature type="non-terminal residue" evidence="2">
    <location>
        <position position="1"/>
    </location>
</feature>
<dbReference type="PANTHER" id="PTHR43123:SF1">
    <property type="entry name" value="POLYSACCHARIDE DEACETYLASE-RELATED"/>
    <property type="match status" value="1"/>
</dbReference>
<dbReference type="EMBL" id="UINC01016712">
    <property type="protein sequence ID" value="SVA69383.1"/>
    <property type="molecule type" value="Genomic_DNA"/>
</dbReference>